<evidence type="ECO:0000256" key="2">
    <source>
        <dbReference type="SAM" id="Phobius"/>
    </source>
</evidence>
<accession>A0A1V9ZGB4</accession>
<keyword evidence="2" id="KW-0472">Membrane</keyword>
<feature type="compositionally biased region" description="Basic and acidic residues" evidence="1">
    <location>
        <begin position="64"/>
        <end position="90"/>
    </location>
</feature>
<evidence type="ECO:0000313" key="3">
    <source>
        <dbReference type="EMBL" id="OQR97024.1"/>
    </source>
</evidence>
<feature type="region of interest" description="Disordered" evidence="1">
    <location>
        <begin position="155"/>
        <end position="390"/>
    </location>
</feature>
<feature type="compositionally biased region" description="Polar residues" evidence="1">
    <location>
        <begin position="350"/>
        <end position="362"/>
    </location>
</feature>
<keyword evidence="2" id="KW-1133">Transmembrane helix</keyword>
<dbReference type="PRINTS" id="PR01217">
    <property type="entry name" value="PRICHEXTENSN"/>
</dbReference>
<gene>
    <name evidence="3" type="ORF">ACHHYP_12845</name>
</gene>
<feature type="compositionally biased region" description="Low complexity" evidence="1">
    <location>
        <begin position="206"/>
        <end position="325"/>
    </location>
</feature>
<comment type="caution">
    <text evidence="3">The sequence shown here is derived from an EMBL/GenBank/DDBJ whole genome shotgun (WGS) entry which is preliminary data.</text>
</comment>
<proteinExistence type="predicted"/>
<keyword evidence="2" id="KW-0812">Transmembrane</keyword>
<keyword evidence="4" id="KW-1185">Reference proteome</keyword>
<feature type="transmembrane region" description="Helical" evidence="2">
    <location>
        <begin position="96"/>
        <end position="115"/>
    </location>
</feature>
<feature type="region of interest" description="Disordered" evidence="1">
    <location>
        <begin position="50"/>
        <end position="90"/>
    </location>
</feature>
<dbReference type="EMBL" id="JNBR01000124">
    <property type="protein sequence ID" value="OQR97024.1"/>
    <property type="molecule type" value="Genomic_DNA"/>
</dbReference>
<dbReference type="AlphaFoldDB" id="A0A1V9ZGB4"/>
<evidence type="ECO:0000256" key="1">
    <source>
        <dbReference type="SAM" id="MobiDB-lite"/>
    </source>
</evidence>
<feature type="compositionally biased region" description="Low complexity" evidence="1">
    <location>
        <begin position="335"/>
        <end position="346"/>
    </location>
</feature>
<evidence type="ECO:0000313" key="4">
    <source>
        <dbReference type="Proteomes" id="UP000243579"/>
    </source>
</evidence>
<feature type="compositionally biased region" description="Low complexity" evidence="1">
    <location>
        <begin position="158"/>
        <end position="196"/>
    </location>
</feature>
<dbReference type="Proteomes" id="UP000243579">
    <property type="component" value="Unassembled WGS sequence"/>
</dbReference>
<protein>
    <submittedName>
        <fullName evidence="3">Uncharacterized protein</fullName>
    </submittedName>
</protein>
<dbReference type="OrthoDB" id="79919at2759"/>
<organism evidence="3 4">
    <name type="scientific">Achlya hypogyna</name>
    <name type="common">Oomycete</name>
    <name type="synonym">Protoachlya hypogyna</name>
    <dbReference type="NCBI Taxonomy" id="1202772"/>
    <lineage>
        <taxon>Eukaryota</taxon>
        <taxon>Sar</taxon>
        <taxon>Stramenopiles</taxon>
        <taxon>Oomycota</taxon>
        <taxon>Saprolegniomycetes</taxon>
        <taxon>Saprolegniales</taxon>
        <taxon>Achlyaceae</taxon>
        <taxon>Achlya</taxon>
    </lineage>
</organism>
<name>A0A1V9ZGB4_ACHHY</name>
<feature type="region of interest" description="Disordered" evidence="1">
    <location>
        <begin position="1"/>
        <end position="20"/>
    </location>
</feature>
<sequence>MMRPEPIETPAAFTTGPAMTPVAGAKDVFEDSVLLKESEKNKADVIAEDSGVDDIELASSKSSTKSDAELIDKDDPAPTENKKEKYEKSSGRGRKYLAIFAALLVTSGVTVAVVTNQEQIGKFISSVTSSSESAPAPVMVQGVNETTNSSVNATHGFKPATMAPTTVPTPTDPTTTQKPSTATPTTTAPASTPVQTNATTINDTLAPAPTSTTPKVTTVVPTTTLPTPTSAAPVSTTASPAPTTATPAPTTATPEPTTATPKPTTSTPAPTTATSAPTTVTPVPTTATPKPTTTVPTPTTSSPAPETSAPSTSAPTPTWAAPKPTEALEEEFEVPTGAPTTAAAAPFNHGSANSSSGMTFNFSAPVMPHDTFWPKEDETPVPSPTRWAHP</sequence>
<reference evidence="3 4" key="1">
    <citation type="journal article" date="2014" name="Genome Biol. Evol.">
        <title>The secreted proteins of Achlya hypogyna and Thraustotheca clavata identify the ancestral oomycete secretome and reveal gene acquisitions by horizontal gene transfer.</title>
        <authorList>
            <person name="Misner I."/>
            <person name="Blouin N."/>
            <person name="Leonard G."/>
            <person name="Richards T.A."/>
            <person name="Lane C.E."/>
        </authorList>
    </citation>
    <scope>NUCLEOTIDE SEQUENCE [LARGE SCALE GENOMIC DNA]</scope>
    <source>
        <strain evidence="3 4">ATCC 48635</strain>
    </source>
</reference>